<dbReference type="InterPro" id="IPR011990">
    <property type="entry name" value="TPR-like_helical_dom_sf"/>
</dbReference>
<dbReference type="Proteomes" id="UP001305414">
    <property type="component" value="Unassembled WGS sequence"/>
</dbReference>
<keyword evidence="2" id="KW-1185">Reference proteome</keyword>
<gene>
    <name evidence="1" type="ORF">RRF57_002439</name>
</gene>
<name>A0AAN7UD50_9PEZI</name>
<dbReference type="EMBL" id="JAWHQM010000004">
    <property type="protein sequence ID" value="KAK5626724.1"/>
    <property type="molecule type" value="Genomic_DNA"/>
</dbReference>
<comment type="caution">
    <text evidence="1">The sequence shown here is derived from an EMBL/GenBank/DDBJ whole genome shotgun (WGS) entry which is preliminary data.</text>
</comment>
<evidence type="ECO:0008006" key="3">
    <source>
        <dbReference type="Google" id="ProtNLM"/>
    </source>
</evidence>
<organism evidence="1 2">
    <name type="scientific">Xylaria bambusicola</name>
    <dbReference type="NCBI Taxonomy" id="326684"/>
    <lineage>
        <taxon>Eukaryota</taxon>
        <taxon>Fungi</taxon>
        <taxon>Dikarya</taxon>
        <taxon>Ascomycota</taxon>
        <taxon>Pezizomycotina</taxon>
        <taxon>Sordariomycetes</taxon>
        <taxon>Xylariomycetidae</taxon>
        <taxon>Xylariales</taxon>
        <taxon>Xylariaceae</taxon>
        <taxon>Xylaria</taxon>
    </lineage>
</organism>
<dbReference type="AlphaFoldDB" id="A0AAN7UD50"/>
<dbReference type="SUPFAM" id="SSF48452">
    <property type="entry name" value="TPR-like"/>
    <property type="match status" value="1"/>
</dbReference>
<reference evidence="1 2" key="1">
    <citation type="submission" date="2023-10" db="EMBL/GenBank/DDBJ databases">
        <title>Draft genome sequence of Xylaria bambusicola isolate GMP-LS, the root and basal stem rot pathogen of sugarcane in Indonesia.</title>
        <authorList>
            <person name="Selvaraj P."/>
            <person name="Muralishankar V."/>
            <person name="Muruganantham S."/>
            <person name="Sp S."/>
            <person name="Haryani S."/>
            <person name="Lau K.J.X."/>
            <person name="Naqvi N.I."/>
        </authorList>
    </citation>
    <scope>NUCLEOTIDE SEQUENCE [LARGE SCALE GENOMIC DNA]</scope>
    <source>
        <strain evidence="1">GMP-LS</strain>
    </source>
</reference>
<dbReference type="SUPFAM" id="SSF52540">
    <property type="entry name" value="P-loop containing nucleoside triphosphate hydrolases"/>
    <property type="match status" value="1"/>
</dbReference>
<dbReference type="InterPro" id="IPR027417">
    <property type="entry name" value="P-loop_NTPase"/>
</dbReference>
<evidence type="ECO:0000313" key="1">
    <source>
        <dbReference type="EMBL" id="KAK5626724.1"/>
    </source>
</evidence>
<dbReference type="PANTHER" id="PTHR35205:SF1">
    <property type="entry name" value="ZU5 DOMAIN-CONTAINING PROTEIN"/>
    <property type="match status" value="1"/>
</dbReference>
<dbReference type="Gene3D" id="1.25.40.10">
    <property type="entry name" value="Tetratricopeptide repeat domain"/>
    <property type="match status" value="1"/>
</dbReference>
<protein>
    <recommendedName>
        <fullName evidence="3">NB-ARC domain-containing protein</fullName>
    </recommendedName>
</protein>
<dbReference type="PANTHER" id="PTHR35205">
    <property type="entry name" value="NB-ARC AND TPR DOMAIN PROTEIN"/>
    <property type="match status" value="1"/>
</dbReference>
<accession>A0AAN7UD50</accession>
<dbReference type="Gene3D" id="3.40.50.300">
    <property type="entry name" value="P-loop containing nucleotide triphosphate hydrolases"/>
    <property type="match status" value="1"/>
</dbReference>
<sequence length="678" mass="76738">MRLLGKFNHNLSRLKAKTLSQSHRIEQMHFTDLETQKTRYETVERLLKGRSNLFLDAKPTKDIPFSRNPAFFGRADELMTIAAALEPSDSITANPTGPQQGLVLHGPGDMGKTETALEYAYRAFDKFDTVLWIAAETEQKASNSFVEAASSLGIPIDKGARAHDLVLKWLNSTHTSWLIVFDNAPDDNTSFLRDCWPVGRGSVLVTTRNACLAHEFSIPNDIALGPINEDVATRILTGGLLDNPTEDFRARAGEICHRLGYFPLALSQIAGYLVESGSDLDDFLETYRDFENVAVLHATPNPERAGPSLKVTGDFQYLTKTFPFQQSVRRLQNHNLITLDPLNDMIKIHRILQDSIMARLTQAQKINAFGIAVKILHEAFPSPELAKSEGFAKVCERGDQLYPHIIALLSKTALLYFDIAIRIYNRDRTENLIYLAQLQGMTRTIYRNSDNAWKSIEYFKEEIELYEEAIKAQQIERHAAGLGFHSDDKSGLLLALVNKSWAMWKSDLLNETAVLLESVIKEAQEILNINSEEYQARRVLAYGMRALGNVYIDQDRWDDAFNVHQRAFDFQVQTWGERHFETGVSCYKMAVHYERKGEIVTAIGFYESALVIFTDNPVPMKTHIIRTEYRLGHVLLSNSDGIRGVVLVEEAQKARQNLKEIPPDVDDSMESYDTLVPY</sequence>
<evidence type="ECO:0000313" key="2">
    <source>
        <dbReference type="Proteomes" id="UP001305414"/>
    </source>
</evidence>
<proteinExistence type="predicted"/>